<feature type="transmembrane region" description="Helical" evidence="7">
    <location>
        <begin position="231"/>
        <end position="257"/>
    </location>
</feature>
<proteinExistence type="predicted"/>
<keyword evidence="5 7" id="KW-0472">Membrane</keyword>
<feature type="transmembrane region" description="Helical" evidence="7">
    <location>
        <begin position="303"/>
        <end position="336"/>
    </location>
</feature>
<dbReference type="RefSeq" id="WP_345642539.1">
    <property type="nucleotide sequence ID" value="NZ_BAABLY010000008.1"/>
</dbReference>
<evidence type="ECO:0000256" key="2">
    <source>
        <dbReference type="ARBA" id="ARBA00022475"/>
    </source>
</evidence>
<sequence length="533" mass="53829">MTQLDLRHGTQRVFAHLLVSTLVVSVVNFTVWFAVTFWVFLETGSVAATGIIAGIFLVATALTGIPFGGVVDRFGKRAVMQVSAAVSAVVYALCLALLLLAPDGAFRDPTSPLLWTLVVALMLGVIAGNLRTIALPTLVTLLVPAAVRDRANGLVGTATGVSFLVTSVASGLLVAVDGMRSVLVAALVVLVVSLVHLSRVRIPAVPAPAGPAVPVTVDERGGLDLRGTVRLVAGVPGLPALIVFSCVNNLLGGAFMALMDPYGLSMMSVAAWGLLWGVLSAGVIVGGLLVARVGLGSRPVRTLLLVNAVLWASTMLFPLQASILLLTLGMAVFMLLMPFAEAAEQTVLQRVVPYERQGRVFGFAQSVEQAASPLTAFLLAPFTELVVVPYMSGDGAGAAAIGSWFGTGTARAIALVFVVCGALGVVLTLAALVSRPYRRLSAAYATAPAASDVPSAPLASSAPAAPLAPAGPTAPAAPLAPAGPTAPLTPAAAIASLAPSVPAAPSAPAAADTTDATDVSAAATGSGTDRGHG</sequence>
<feature type="transmembrane region" description="Helical" evidence="7">
    <location>
        <begin position="154"/>
        <end position="176"/>
    </location>
</feature>
<dbReference type="EMBL" id="JBEDNP010000003">
    <property type="protein sequence ID" value="MEQ3538472.1"/>
    <property type="molecule type" value="Genomic_DNA"/>
</dbReference>
<accession>A0ABV1JTH8</accession>
<feature type="transmembrane region" description="Helical" evidence="7">
    <location>
        <begin position="46"/>
        <end position="70"/>
    </location>
</feature>
<keyword evidence="4 7" id="KW-1133">Transmembrane helix</keyword>
<protein>
    <submittedName>
        <fullName evidence="9">MFS transporter</fullName>
    </submittedName>
</protein>
<dbReference type="InterPro" id="IPR020846">
    <property type="entry name" value="MFS_dom"/>
</dbReference>
<feature type="transmembrane region" description="Helical" evidence="7">
    <location>
        <begin position="269"/>
        <end position="291"/>
    </location>
</feature>
<dbReference type="SUPFAM" id="SSF103473">
    <property type="entry name" value="MFS general substrate transporter"/>
    <property type="match status" value="1"/>
</dbReference>
<comment type="subcellular location">
    <subcellularLocation>
        <location evidence="1">Cell membrane</location>
        <topology evidence="1">Multi-pass membrane protein</topology>
    </subcellularLocation>
</comment>
<dbReference type="Pfam" id="PF07690">
    <property type="entry name" value="MFS_1"/>
    <property type="match status" value="1"/>
</dbReference>
<reference evidence="9 10" key="1">
    <citation type="submission" date="2024-03" db="EMBL/GenBank/DDBJ databases">
        <title>Draft genome sequence of Pseudonocardia tropica JCM 19149.</title>
        <authorList>
            <person name="Butdee W."/>
            <person name="Duangmal K."/>
        </authorList>
    </citation>
    <scope>NUCLEOTIDE SEQUENCE [LARGE SCALE GENOMIC DNA]</scope>
    <source>
        <strain evidence="9 10">JCM 19149</strain>
    </source>
</reference>
<evidence type="ECO:0000256" key="6">
    <source>
        <dbReference type="SAM" id="MobiDB-lite"/>
    </source>
</evidence>
<dbReference type="PANTHER" id="PTHR23513">
    <property type="entry name" value="INTEGRAL MEMBRANE EFFLUX PROTEIN-RELATED"/>
    <property type="match status" value="1"/>
</dbReference>
<dbReference type="Gene3D" id="1.20.1250.20">
    <property type="entry name" value="MFS general substrate transporter like domains"/>
    <property type="match status" value="1"/>
</dbReference>
<dbReference type="InterPro" id="IPR036259">
    <property type="entry name" value="MFS_trans_sf"/>
</dbReference>
<keyword evidence="2" id="KW-1003">Cell membrane</keyword>
<evidence type="ECO:0000256" key="5">
    <source>
        <dbReference type="ARBA" id="ARBA00023136"/>
    </source>
</evidence>
<feature type="region of interest" description="Disordered" evidence="6">
    <location>
        <begin position="505"/>
        <end position="533"/>
    </location>
</feature>
<name>A0ABV1JTH8_9PSEU</name>
<evidence type="ECO:0000256" key="3">
    <source>
        <dbReference type="ARBA" id="ARBA00022692"/>
    </source>
</evidence>
<comment type="caution">
    <text evidence="9">The sequence shown here is derived from an EMBL/GenBank/DDBJ whole genome shotgun (WGS) entry which is preliminary data.</text>
</comment>
<feature type="compositionally biased region" description="Low complexity" evidence="6">
    <location>
        <begin position="505"/>
        <end position="527"/>
    </location>
</feature>
<dbReference type="InterPro" id="IPR011701">
    <property type="entry name" value="MFS"/>
</dbReference>
<evidence type="ECO:0000256" key="4">
    <source>
        <dbReference type="ARBA" id="ARBA00022989"/>
    </source>
</evidence>
<dbReference type="Proteomes" id="UP001464923">
    <property type="component" value="Unassembled WGS sequence"/>
</dbReference>
<dbReference type="PANTHER" id="PTHR23513:SF11">
    <property type="entry name" value="STAPHYLOFERRIN A TRANSPORTER"/>
    <property type="match status" value="1"/>
</dbReference>
<evidence type="ECO:0000256" key="7">
    <source>
        <dbReference type="SAM" id="Phobius"/>
    </source>
</evidence>
<feature type="transmembrane region" description="Helical" evidence="7">
    <location>
        <begin position="82"/>
        <end position="101"/>
    </location>
</feature>
<keyword evidence="3 7" id="KW-0812">Transmembrane</keyword>
<feature type="transmembrane region" description="Helical" evidence="7">
    <location>
        <begin position="182"/>
        <end position="198"/>
    </location>
</feature>
<feature type="transmembrane region" description="Helical" evidence="7">
    <location>
        <begin position="12"/>
        <end position="40"/>
    </location>
</feature>
<organism evidence="9 10">
    <name type="scientific">Pseudonocardia tropica</name>
    <dbReference type="NCBI Taxonomy" id="681289"/>
    <lineage>
        <taxon>Bacteria</taxon>
        <taxon>Bacillati</taxon>
        <taxon>Actinomycetota</taxon>
        <taxon>Actinomycetes</taxon>
        <taxon>Pseudonocardiales</taxon>
        <taxon>Pseudonocardiaceae</taxon>
        <taxon>Pseudonocardia</taxon>
    </lineage>
</organism>
<gene>
    <name evidence="9" type="ORF">WHI96_06550</name>
</gene>
<evidence type="ECO:0000259" key="8">
    <source>
        <dbReference type="PROSITE" id="PS50850"/>
    </source>
</evidence>
<evidence type="ECO:0000256" key="1">
    <source>
        <dbReference type="ARBA" id="ARBA00004651"/>
    </source>
</evidence>
<feature type="transmembrane region" description="Helical" evidence="7">
    <location>
        <begin position="113"/>
        <end position="142"/>
    </location>
</feature>
<evidence type="ECO:0000313" key="9">
    <source>
        <dbReference type="EMBL" id="MEQ3538472.1"/>
    </source>
</evidence>
<evidence type="ECO:0000313" key="10">
    <source>
        <dbReference type="Proteomes" id="UP001464923"/>
    </source>
</evidence>
<feature type="transmembrane region" description="Helical" evidence="7">
    <location>
        <begin position="412"/>
        <end position="433"/>
    </location>
</feature>
<feature type="domain" description="Major facilitator superfamily (MFS) profile" evidence="8">
    <location>
        <begin position="1"/>
        <end position="439"/>
    </location>
</feature>
<dbReference type="PROSITE" id="PS50850">
    <property type="entry name" value="MFS"/>
    <property type="match status" value="1"/>
</dbReference>
<keyword evidence="10" id="KW-1185">Reference proteome</keyword>